<accession>A0A2I0U745</accession>
<evidence type="ECO:0000313" key="3">
    <source>
        <dbReference type="EMBL" id="PKU41910.1"/>
    </source>
</evidence>
<dbReference type="Gene3D" id="1.10.533.10">
    <property type="entry name" value="Death Domain, Fas"/>
    <property type="match status" value="1"/>
</dbReference>
<proteinExistence type="predicted"/>
<keyword evidence="1" id="KW-0472">Membrane</keyword>
<dbReference type="GO" id="GO:0007165">
    <property type="term" value="P:signal transduction"/>
    <property type="evidence" value="ECO:0007669"/>
    <property type="project" value="InterPro"/>
</dbReference>
<keyword evidence="1" id="KW-0812">Transmembrane</keyword>
<keyword evidence="4" id="KW-1185">Reference proteome</keyword>
<sequence>MSRIAKLLSPSECRQLQEWLVGPNKELEEQELEQLSEENNSSRHHQDLRGPMGCLEGLHSWLRTAGEMVTWDWLVHGLHQIGRPDIARELGKNLNQDRTLELRRSLEEYSRSVQHFTHSLLLEGKRRSQARGRRAPDGDLGDLCFERRLPPPYTRSLLGWVSPLVLGILGGFLTSFLFAMVTLYFSCGMLGI</sequence>
<keyword evidence="1" id="KW-1133">Transmembrane helix</keyword>
<reference evidence="4" key="1">
    <citation type="submission" date="2017-11" db="EMBL/GenBank/DDBJ databases">
        <authorList>
            <person name="Lima N.C."/>
            <person name="Parody-Merino A.M."/>
            <person name="Battley P.F."/>
            <person name="Fidler A.E."/>
            <person name="Prosdocimi F."/>
        </authorList>
    </citation>
    <scope>NUCLEOTIDE SEQUENCE [LARGE SCALE GENOMIC DNA]</scope>
</reference>
<dbReference type="PROSITE" id="PS50017">
    <property type="entry name" value="DEATH_DOMAIN"/>
    <property type="match status" value="1"/>
</dbReference>
<name>A0A2I0U745_LIMLA</name>
<reference evidence="4" key="2">
    <citation type="submission" date="2017-12" db="EMBL/GenBank/DDBJ databases">
        <title>Genome sequence of the Bar-tailed Godwit (Limosa lapponica baueri).</title>
        <authorList>
            <person name="Lima N.C.B."/>
            <person name="Parody-Merino A.M."/>
            <person name="Battley P.F."/>
            <person name="Fidler A.E."/>
            <person name="Prosdocimi F."/>
        </authorList>
    </citation>
    <scope>NUCLEOTIDE SEQUENCE [LARGE SCALE GENOMIC DNA]</scope>
</reference>
<evidence type="ECO:0000259" key="2">
    <source>
        <dbReference type="PROSITE" id="PS50017"/>
    </source>
</evidence>
<feature type="transmembrane region" description="Helical" evidence="1">
    <location>
        <begin position="157"/>
        <end position="185"/>
    </location>
</feature>
<evidence type="ECO:0000313" key="4">
    <source>
        <dbReference type="Proteomes" id="UP000233556"/>
    </source>
</evidence>
<dbReference type="OrthoDB" id="9049812at2759"/>
<protein>
    <submittedName>
        <fullName evidence="3">Fidgetin-like protein 2</fullName>
    </submittedName>
</protein>
<dbReference type="InterPro" id="IPR011029">
    <property type="entry name" value="DEATH-like_dom_sf"/>
</dbReference>
<dbReference type="Proteomes" id="UP000233556">
    <property type="component" value="Unassembled WGS sequence"/>
</dbReference>
<organism evidence="3 4">
    <name type="scientific">Limosa lapponica baueri</name>
    <dbReference type="NCBI Taxonomy" id="1758121"/>
    <lineage>
        <taxon>Eukaryota</taxon>
        <taxon>Metazoa</taxon>
        <taxon>Chordata</taxon>
        <taxon>Craniata</taxon>
        <taxon>Vertebrata</taxon>
        <taxon>Euteleostomi</taxon>
        <taxon>Archelosauria</taxon>
        <taxon>Archosauria</taxon>
        <taxon>Dinosauria</taxon>
        <taxon>Saurischia</taxon>
        <taxon>Theropoda</taxon>
        <taxon>Coelurosauria</taxon>
        <taxon>Aves</taxon>
        <taxon>Neognathae</taxon>
        <taxon>Neoaves</taxon>
        <taxon>Charadriiformes</taxon>
        <taxon>Scolopacidae</taxon>
        <taxon>Limosa</taxon>
    </lineage>
</organism>
<gene>
    <name evidence="3" type="ORF">llap_7787</name>
</gene>
<dbReference type="EMBL" id="KZ506058">
    <property type="protein sequence ID" value="PKU41910.1"/>
    <property type="molecule type" value="Genomic_DNA"/>
</dbReference>
<feature type="domain" description="Death" evidence="2">
    <location>
        <begin position="26"/>
        <end position="94"/>
    </location>
</feature>
<dbReference type="AlphaFoldDB" id="A0A2I0U745"/>
<dbReference type="InterPro" id="IPR000488">
    <property type="entry name" value="Death_dom"/>
</dbReference>
<evidence type="ECO:0000256" key="1">
    <source>
        <dbReference type="SAM" id="Phobius"/>
    </source>
</evidence>